<dbReference type="InterPro" id="IPR003782">
    <property type="entry name" value="SCO1/SenC"/>
</dbReference>
<reference evidence="4 5" key="2">
    <citation type="submission" date="2023-12" db="EMBL/GenBank/DDBJ databases">
        <title>Description of an unclassified Opitutus bacterium of Verrucomicrobiota.</title>
        <authorList>
            <person name="Zhang D.-F."/>
        </authorList>
    </citation>
    <scope>NUCLEOTIDE SEQUENCE [LARGE SCALE GENOMIC DNA]</scope>
    <source>
        <strain evidence="4 5">WL0086</strain>
    </source>
</reference>
<proteinExistence type="inferred from homology"/>
<dbReference type="InterPro" id="IPR013766">
    <property type="entry name" value="Thioredoxin_domain"/>
</dbReference>
<evidence type="ECO:0000313" key="4">
    <source>
        <dbReference type="EMBL" id="WRQ86542.1"/>
    </source>
</evidence>
<dbReference type="PANTHER" id="PTHR12151">
    <property type="entry name" value="ELECTRON TRANSPORT PROTIN SCO1/SENC FAMILY MEMBER"/>
    <property type="match status" value="1"/>
</dbReference>
<reference evidence="4 5" key="1">
    <citation type="submission" date="2021-08" db="EMBL/GenBank/DDBJ databases">
        <authorList>
            <person name="Zhang D."/>
            <person name="Zhang A."/>
            <person name="Wang L."/>
        </authorList>
    </citation>
    <scope>NUCLEOTIDE SEQUENCE [LARGE SCALE GENOMIC DNA]</scope>
    <source>
        <strain evidence="4 5">WL0086</strain>
    </source>
</reference>
<protein>
    <submittedName>
        <fullName evidence="4">SCO family protein</fullName>
    </submittedName>
</protein>
<name>A0ABZ1C5B3_9BACT</name>
<keyword evidence="5" id="KW-1185">Reference proteome</keyword>
<evidence type="ECO:0000313" key="5">
    <source>
        <dbReference type="Proteomes" id="UP000738431"/>
    </source>
</evidence>
<evidence type="ECO:0000259" key="3">
    <source>
        <dbReference type="PROSITE" id="PS51352"/>
    </source>
</evidence>
<sequence>MKTAACCAEAPAAASAAVLPDASLYHFDAEFTDDTGAIRHLADFAGRPVVLTMFFASCGYACPMLAHDMRKVQETLPPDVREQVQFVMVSFDPERDTVEKLQAFREQAGADQRWTLMRGADGDVRTLAMLLGVQFRQEPSGDFSHSNLITVLDTGGAIAHRREGLQGGLPGVSEALVRLATSR</sequence>
<dbReference type="PANTHER" id="PTHR12151:SF25">
    <property type="entry name" value="LINALOOL DEHYDRATASE_ISOMERASE DOMAIN-CONTAINING PROTEIN"/>
    <property type="match status" value="1"/>
</dbReference>
<dbReference type="InterPro" id="IPR036249">
    <property type="entry name" value="Thioredoxin-like_sf"/>
</dbReference>
<dbReference type="Gene3D" id="3.40.30.10">
    <property type="entry name" value="Glutaredoxin"/>
    <property type="match status" value="1"/>
</dbReference>
<organism evidence="4 5">
    <name type="scientific">Actomonas aquatica</name>
    <dbReference type="NCBI Taxonomy" id="2866162"/>
    <lineage>
        <taxon>Bacteria</taxon>
        <taxon>Pseudomonadati</taxon>
        <taxon>Verrucomicrobiota</taxon>
        <taxon>Opitutia</taxon>
        <taxon>Opitutales</taxon>
        <taxon>Opitutaceae</taxon>
        <taxon>Actomonas</taxon>
    </lineage>
</organism>
<feature type="domain" description="Thioredoxin" evidence="3">
    <location>
        <begin position="8"/>
        <end position="181"/>
    </location>
</feature>
<dbReference type="EMBL" id="CP139781">
    <property type="protein sequence ID" value="WRQ86542.1"/>
    <property type="molecule type" value="Genomic_DNA"/>
</dbReference>
<dbReference type="RefSeq" id="WP_221033225.1">
    <property type="nucleotide sequence ID" value="NZ_CP139781.1"/>
</dbReference>
<dbReference type="Pfam" id="PF02630">
    <property type="entry name" value="SCO1-SenC"/>
    <property type="match status" value="1"/>
</dbReference>
<dbReference type="Proteomes" id="UP000738431">
    <property type="component" value="Chromosome"/>
</dbReference>
<evidence type="ECO:0000256" key="1">
    <source>
        <dbReference type="ARBA" id="ARBA00010996"/>
    </source>
</evidence>
<dbReference type="CDD" id="cd02968">
    <property type="entry name" value="SCO"/>
    <property type="match status" value="1"/>
</dbReference>
<dbReference type="SUPFAM" id="SSF52833">
    <property type="entry name" value="Thioredoxin-like"/>
    <property type="match status" value="1"/>
</dbReference>
<comment type="similarity">
    <text evidence="1">Belongs to the SCO1/2 family.</text>
</comment>
<keyword evidence="2" id="KW-0186">Copper</keyword>
<gene>
    <name evidence="4" type="ORF">K1X11_017155</name>
</gene>
<accession>A0ABZ1C5B3</accession>
<dbReference type="PROSITE" id="PS51352">
    <property type="entry name" value="THIOREDOXIN_2"/>
    <property type="match status" value="1"/>
</dbReference>
<evidence type="ECO:0000256" key="2">
    <source>
        <dbReference type="ARBA" id="ARBA00023008"/>
    </source>
</evidence>